<protein>
    <submittedName>
        <fullName evidence="1">Uncharacterized protein</fullName>
    </submittedName>
</protein>
<organism evidence="1 2">
    <name type="scientific">Arctium lappa</name>
    <name type="common">Greater burdock</name>
    <name type="synonym">Lappa major</name>
    <dbReference type="NCBI Taxonomy" id="4217"/>
    <lineage>
        <taxon>Eukaryota</taxon>
        <taxon>Viridiplantae</taxon>
        <taxon>Streptophyta</taxon>
        <taxon>Embryophyta</taxon>
        <taxon>Tracheophyta</taxon>
        <taxon>Spermatophyta</taxon>
        <taxon>Magnoliopsida</taxon>
        <taxon>eudicotyledons</taxon>
        <taxon>Gunneridae</taxon>
        <taxon>Pentapetalae</taxon>
        <taxon>asterids</taxon>
        <taxon>campanulids</taxon>
        <taxon>Asterales</taxon>
        <taxon>Asteraceae</taxon>
        <taxon>Carduoideae</taxon>
        <taxon>Cardueae</taxon>
        <taxon>Arctiinae</taxon>
        <taxon>Arctium</taxon>
    </lineage>
</organism>
<reference evidence="1 2" key="2">
    <citation type="journal article" date="2022" name="Mol. Ecol. Resour.">
        <title>The genomes of chicory, endive, great burdock and yacon provide insights into Asteraceae paleo-polyploidization history and plant inulin production.</title>
        <authorList>
            <person name="Fan W."/>
            <person name="Wang S."/>
            <person name="Wang H."/>
            <person name="Wang A."/>
            <person name="Jiang F."/>
            <person name="Liu H."/>
            <person name="Zhao H."/>
            <person name="Xu D."/>
            <person name="Zhang Y."/>
        </authorList>
    </citation>
    <scope>NUCLEOTIDE SEQUENCE [LARGE SCALE GENOMIC DNA]</scope>
    <source>
        <strain evidence="2">cv. Niubang</strain>
    </source>
</reference>
<dbReference type="Proteomes" id="UP001055879">
    <property type="component" value="Linkage Group LG13"/>
</dbReference>
<accession>A0ACB8Y5M5</accession>
<sequence length="777" mass="84882">MDSSSASTKVCFNSTCKTALEVPRQGWLCRTGDFADLCDRCSSAFKDGKFCDTYHLNASGWRCCESCGKQIHCGCIVSFHMFILLDAGGIECLNCAKTEFILTPNPTWPSASHFLPGPAERIRDISSKNWRSIAGSGPVPWRQAPSLFNASKVQPEFKSILGSIDKPLATEQLSSCSLGKSTTNDPSENLVNESWQVGASEMAAARTRAIGVQYDGQHNLFGDVSRQSFFYTNELATSLSSLPARMVTQDQKSEKGKISGIHVQQLCPPPLVGKRISNINGSGPSLEAQAHHAKARGETRGRNQLLPRYWPRITDQELQQISGGTNSKITPLFEKVLSASDAGRIGRLVLPKKCAEAYLPPISQPEGYPLVVQDLKGKDWVLQFRFWPNNNSRMYVLEGVTPCIQSMQLQAGDTVTFSRLEPEGKLVMGFRKAPPASPSDQGNETVSTRNEEPLKGSIAFKSSNPDGSWSEVDKIPIRAKRKKGAKTGSNCKQLKLNGEEMLQLNVTLEQVQGLLQPPLINAPTIVIVEGVEFEDYQEAPIVGSPTIFSTNHQGSICSMEVKTTPEHHRHMLPMINHASSRNIDSENPESLKTMEGLDALADMAIQDGEAIPTSSQATTRHPRHRPGCTCVVCIQPPSATKHKPTCTCNVCLAVKRFTQSPMVHHDPKHSDKEVGNSVCDPCHVAYADILRHTQMGSGHDHKTAAGGSSENDPDGEKPSTPFKSQNIDLNTQPEREEESSPVSESIGITSLVQEPTQRCIRQPKLSINGITDGNHAL</sequence>
<gene>
    <name evidence="1" type="ORF">L6452_35410</name>
</gene>
<reference evidence="2" key="1">
    <citation type="journal article" date="2022" name="Mol. Ecol. Resour.">
        <title>The genomes of chicory, endive, great burdock and yacon provide insights into Asteraceae palaeo-polyploidization history and plant inulin production.</title>
        <authorList>
            <person name="Fan W."/>
            <person name="Wang S."/>
            <person name="Wang H."/>
            <person name="Wang A."/>
            <person name="Jiang F."/>
            <person name="Liu H."/>
            <person name="Zhao H."/>
            <person name="Xu D."/>
            <person name="Zhang Y."/>
        </authorList>
    </citation>
    <scope>NUCLEOTIDE SEQUENCE [LARGE SCALE GENOMIC DNA]</scope>
    <source>
        <strain evidence="2">cv. Niubang</strain>
    </source>
</reference>
<comment type="caution">
    <text evidence="1">The sequence shown here is derived from an EMBL/GenBank/DDBJ whole genome shotgun (WGS) entry which is preliminary data.</text>
</comment>
<keyword evidence="2" id="KW-1185">Reference proteome</keyword>
<dbReference type="EMBL" id="CM042059">
    <property type="protein sequence ID" value="KAI3680637.1"/>
    <property type="molecule type" value="Genomic_DNA"/>
</dbReference>
<evidence type="ECO:0000313" key="1">
    <source>
        <dbReference type="EMBL" id="KAI3680637.1"/>
    </source>
</evidence>
<name>A0ACB8Y5M5_ARCLA</name>
<proteinExistence type="predicted"/>
<evidence type="ECO:0000313" key="2">
    <source>
        <dbReference type="Proteomes" id="UP001055879"/>
    </source>
</evidence>